<dbReference type="InterPro" id="IPR022894">
    <property type="entry name" value="Oligoribonuclease"/>
</dbReference>
<feature type="region of interest" description="Disordered" evidence="3">
    <location>
        <begin position="1070"/>
        <end position="1110"/>
    </location>
</feature>
<dbReference type="PANTHER" id="PTHR11046">
    <property type="entry name" value="OLIGORIBONUCLEASE, MITOCHONDRIAL"/>
    <property type="match status" value="1"/>
</dbReference>
<keyword evidence="1" id="KW-0378">Hydrolase</keyword>
<dbReference type="AlphaFoldDB" id="A0A6J8A4B8"/>
<proteinExistence type="predicted"/>
<dbReference type="OrthoDB" id="6138786at2759"/>
<gene>
    <name evidence="4" type="ORF">MCOR_3742</name>
</gene>
<feature type="coiled-coil region" evidence="2">
    <location>
        <begin position="823"/>
        <end position="896"/>
    </location>
</feature>
<dbReference type="EMBL" id="CACVKT020000687">
    <property type="protein sequence ID" value="CAC5361729.1"/>
    <property type="molecule type" value="Genomic_DNA"/>
</dbReference>
<reference evidence="4 5" key="1">
    <citation type="submission" date="2020-06" db="EMBL/GenBank/DDBJ databases">
        <authorList>
            <person name="Li R."/>
            <person name="Bekaert M."/>
        </authorList>
    </citation>
    <scope>NUCLEOTIDE SEQUENCE [LARGE SCALE GENOMIC DNA]</scope>
    <source>
        <strain evidence="5">wild</strain>
    </source>
</reference>
<evidence type="ECO:0000256" key="1">
    <source>
        <dbReference type="ARBA" id="ARBA00022722"/>
    </source>
</evidence>
<evidence type="ECO:0000256" key="3">
    <source>
        <dbReference type="SAM" id="MobiDB-lite"/>
    </source>
</evidence>
<evidence type="ECO:0000256" key="2">
    <source>
        <dbReference type="SAM" id="Coils"/>
    </source>
</evidence>
<evidence type="ECO:0000313" key="4">
    <source>
        <dbReference type="EMBL" id="CAC5361729.1"/>
    </source>
</evidence>
<evidence type="ECO:0000313" key="5">
    <source>
        <dbReference type="Proteomes" id="UP000507470"/>
    </source>
</evidence>
<accession>A0A6J8A4B8</accession>
<keyword evidence="2" id="KW-0175">Coiled coil</keyword>
<feature type="compositionally biased region" description="Basic and acidic residues" evidence="3">
    <location>
        <begin position="1070"/>
        <end position="1087"/>
    </location>
</feature>
<dbReference type="GO" id="GO:0000175">
    <property type="term" value="F:3'-5'-RNA exonuclease activity"/>
    <property type="evidence" value="ECO:0007669"/>
    <property type="project" value="InterPro"/>
</dbReference>
<keyword evidence="5" id="KW-1185">Reference proteome</keyword>
<feature type="coiled-coil region" evidence="2">
    <location>
        <begin position="208"/>
        <end position="235"/>
    </location>
</feature>
<organism evidence="4 5">
    <name type="scientific">Mytilus coruscus</name>
    <name type="common">Sea mussel</name>
    <dbReference type="NCBI Taxonomy" id="42192"/>
    <lineage>
        <taxon>Eukaryota</taxon>
        <taxon>Metazoa</taxon>
        <taxon>Spiralia</taxon>
        <taxon>Lophotrochozoa</taxon>
        <taxon>Mollusca</taxon>
        <taxon>Bivalvia</taxon>
        <taxon>Autobranchia</taxon>
        <taxon>Pteriomorphia</taxon>
        <taxon>Mytilida</taxon>
        <taxon>Mytiloidea</taxon>
        <taxon>Mytilidae</taxon>
        <taxon>Mytilinae</taxon>
        <taxon>Mytilus</taxon>
    </lineage>
</organism>
<name>A0A6J8A4B8_MYTCO</name>
<keyword evidence="1" id="KW-0540">Nuclease</keyword>
<feature type="compositionally biased region" description="Low complexity" evidence="3">
    <location>
        <begin position="1099"/>
        <end position="1110"/>
    </location>
</feature>
<sequence length="1185" mass="136003">MNADQKAASSDCNVSTQNGLGMFQEYLLESNISGELLQGLLTDETYADDWAITKFQEPVWRQYFFWDMVLKTIEESQSLTFKENLPIVLSNLGFNNVNVSPFVRKIRNRVMVIVKKDNKLLGKDFALNLNSELDNLGPFCNEVGITLKWLENPCEIPIKTEIKKGLILEFRKAKIRFGFSVKQCSQWENLRLKKKYHVCENKLSELSVRNVNKRIKRKQKKIVDLQKENIKMKKEILFTKLRANEIRKKYKVQSALMRYYKSLKDKKVQNTINLNETIDLKQTIKNSKERIEFLEKNENMNLQEEITEFKMSFELNQIVQTFHNGKYNDTVREVYAALLSLNVGVNNVEKVVRTVLEKLGGLKVERLPKRTFSEIMLVEAKALAQMQAAEAMLTSECNTLHTDGTKRGGHEFGGVQVGTSFGQFSLGINEMVRGDAESFQLLIDSVLTDMSKILVKNSDANLCKESRSKLILSIKNMMTDRHIVNQSLKSLLEKMKIECLPTDDDTDMDLIKKMSAINGFKCNLHVLVNFATQAEASTKLCVPGADEKSGYGLLFKTFLNQLEPPVDLQLTTFHGHRINLLFSMGASVFHHRNHIKLFIENYFNKEDRNRLLCAVYNYVNNPVYLAGCRALGIVDKLLTGPLWRIIENVDHILDLNDIWLVFKNCIELLSKDASELIEGKVFYPEFTKKDEVFNSLFINNDLDEELNLLTIEALQIILINFLIIIERQLSDCLPGGIFNENTEGVNKDLRVESTTVATTNIVSERDFANLDRLRREKPNANTIALEGIILFSNNKTLRWLDDMNVEKKAEVFKIAREKTPEIIKQFRKRKEEIKKNHMLLLKQRKEEKERKALKKQEEVKALTIEIQKYGGLWLNLKDLNLNLKKSEDKSEAVKTQIKFHKKVLKTNTEDKTLLQFSANSIQFNFEELLSHLKVLINFSSHSKDMGNEEDFSNDNENFIIKSASDRLIFMEKQREIILQKICLIKNKKRKDVAIVSQEPVTKKARGKSSVINSVISCNNTNIDNDIDSSSDYVLPNLNFQCGQYVAVAYADTWYPGQILGGYTDIRDDQKVRPQRESNRFRKTKEQSNTEELTDLSQNSQTSQSIDLSQDSQISNWSDDVGLHTLNRINTALVSVSKGSFSPLKYQLETPLDKIKESTLRYIKRKANQSVDCVMEAIAPGQGVAV</sequence>
<dbReference type="Proteomes" id="UP000507470">
    <property type="component" value="Unassembled WGS sequence"/>
</dbReference>
<dbReference type="PANTHER" id="PTHR11046:SF29">
    <property type="match status" value="1"/>
</dbReference>
<protein>
    <submittedName>
        <fullName evidence="4">Uncharacterized protein</fullName>
    </submittedName>
</protein>